<gene>
    <name evidence="3" type="ORF">FM121_04520</name>
</gene>
<keyword evidence="1" id="KW-0812">Transmembrane</keyword>
<proteinExistence type="predicted"/>
<feature type="chain" id="PRO_5010870077" description="Gram-positive cocci surface proteins LPxTG domain-containing protein" evidence="2">
    <location>
        <begin position="25"/>
        <end position="111"/>
    </location>
</feature>
<feature type="transmembrane region" description="Helical" evidence="1">
    <location>
        <begin position="80"/>
        <end position="99"/>
    </location>
</feature>
<organism evidence="3 4">
    <name type="scientific">Vagococcus fluvialis bH819</name>
    <dbReference type="NCBI Taxonomy" id="1255619"/>
    <lineage>
        <taxon>Bacteria</taxon>
        <taxon>Bacillati</taxon>
        <taxon>Bacillota</taxon>
        <taxon>Bacilli</taxon>
        <taxon>Lactobacillales</taxon>
        <taxon>Enterococcaceae</taxon>
        <taxon>Vagococcus</taxon>
    </lineage>
</organism>
<evidence type="ECO:0000256" key="2">
    <source>
        <dbReference type="SAM" id="SignalP"/>
    </source>
</evidence>
<keyword evidence="4" id="KW-1185">Reference proteome</keyword>
<sequence length="111" mass="12871">MRKRVITVVLLMFGLLCTNTFSYAQDQQNNPKKEGDTEVNVHFSKDDIKKDKIKPSVYKPEVKPTVSELLPRTNEMLQTLLFLLIGIALIVLIFGLLMFKKIYNKKVYAFF</sequence>
<evidence type="ECO:0008006" key="5">
    <source>
        <dbReference type="Google" id="ProtNLM"/>
    </source>
</evidence>
<evidence type="ECO:0000256" key="1">
    <source>
        <dbReference type="SAM" id="Phobius"/>
    </source>
</evidence>
<name>A0A1X6WM65_9ENTE</name>
<dbReference type="RefSeq" id="WP_086950974.1">
    <property type="nucleotide sequence ID" value="NZ_FWFD01000008.1"/>
</dbReference>
<reference evidence="4" key="1">
    <citation type="submission" date="2017-02" db="EMBL/GenBank/DDBJ databases">
        <authorList>
            <person name="Dridi B."/>
        </authorList>
    </citation>
    <scope>NUCLEOTIDE SEQUENCE [LARGE SCALE GENOMIC DNA]</scope>
    <source>
        <strain evidence="4">bH819</strain>
    </source>
</reference>
<dbReference type="AlphaFoldDB" id="A0A1X6WM65"/>
<evidence type="ECO:0000313" key="3">
    <source>
        <dbReference type="EMBL" id="SLM85338.1"/>
    </source>
</evidence>
<keyword evidence="1" id="KW-0472">Membrane</keyword>
<keyword evidence="2" id="KW-0732">Signal</keyword>
<keyword evidence="1" id="KW-1133">Transmembrane helix</keyword>
<protein>
    <recommendedName>
        <fullName evidence="5">Gram-positive cocci surface proteins LPxTG domain-containing protein</fullName>
    </recommendedName>
</protein>
<dbReference type="EMBL" id="FWFD01000008">
    <property type="protein sequence ID" value="SLM85338.1"/>
    <property type="molecule type" value="Genomic_DNA"/>
</dbReference>
<accession>A0A1X6WM65</accession>
<feature type="signal peptide" evidence="2">
    <location>
        <begin position="1"/>
        <end position="24"/>
    </location>
</feature>
<dbReference type="Proteomes" id="UP000195918">
    <property type="component" value="Unassembled WGS sequence"/>
</dbReference>
<evidence type="ECO:0000313" key="4">
    <source>
        <dbReference type="Proteomes" id="UP000195918"/>
    </source>
</evidence>